<dbReference type="GO" id="GO:0000149">
    <property type="term" value="F:SNARE binding"/>
    <property type="evidence" value="ECO:0007669"/>
    <property type="project" value="TreeGrafter"/>
</dbReference>
<evidence type="ECO:0000256" key="1">
    <source>
        <dbReference type="ARBA" id="ARBA00004514"/>
    </source>
</evidence>
<dbReference type="GO" id="GO:0070971">
    <property type="term" value="C:endoplasmic reticulum exit site"/>
    <property type="evidence" value="ECO:0007669"/>
    <property type="project" value="TreeGrafter"/>
</dbReference>
<dbReference type="GO" id="GO:0006886">
    <property type="term" value="P:intracellular protein transport"/>
    <property type="evidence" value="ECO:0007669"/>
    <property type="project" value="InterPro"/>
</dbReference>
<dbReference type="Proteomes" id="UP000288216">
    <property type="component" value="Unassembled WGS sequence"/>
</dbReference>
<dbReference type="Pfam" id="PF08033">
    <property type="entry name" value="Sec23_BS"/>
    <property type="match status" value="1"/>
</dbReference>
<accession>A0A401PZ48</accession>
<evidence type="ECO:0000256" key="5">
    <source>
        <dbReference type="SAM" id="MobiDB-lite"/>
    </source>
</evidence>
<feature type="compositionally biased region" description="Polar residues" evidence="5">
    <location>
        <begin position="1"/>
        <end position="19"/>
    </location>
</feature>
<dbReference type="OrthoDB" id="49016at2759"/>
<keyword evidence="4" id="KW-0653">Protein transport</keyword>
<dbReference type="CDD" id="cd01479">
    <property type="entry name" value="Sec24-like"/>
    <property type="match status" value="1"/>
</dbReference>
<dbReference type="InterPro" id="IPR036174">
    <property type="entry name" value="Znf_Sec23_Sec24_sf"/>
</dbReference>
<dbReference type="Pfam" id="PF04811">
    <property type="entry name" value="Sec23_trunk"/>
    <property type="match status" value="1"/>
</dbReference>
<dbReference type="EMBL" id="BFAA01014402">
    <property type="protein sequence ID" value="GCB78386.1"/>
    <property type="molecule type" value="Genomic_DNA"/>
</dbReference>
<keyword evidence="10" id="KW-1185">Reference proteome</keyword>
<dbReference type="Gene3D" id="2.30.30.380">
    <property type="entry name" value="Zn-finger domain of Sec23/24"/>
    <property type="match status" value="1"/>
</dbReference>
<evidence type="ECO:0000313" key="10">
    <source>
        <dbReference type="Proteomes" id="UP000288216"/>
    </source>
</evidence>
<dbReference type="GO" id="GO:0090110">
    <property type="term" value="P:COPII-coated vesicle cargo loading"/>
    <property type="evidence" value="ECO:0007669"/>
    <property type="project" value="TreeGrafter"/>
</dbReference>
<feature type="domain" description="Sec23/Sec24 trunk" evidence="7">
    <location>
        <begin position="259"/>
        <end position="499"/>
    </location>
</feature>
<proteinExistence type="inferred from homology"/>
<gene>
    <name evidence="9" type="ORF">scyTo_0019402</name>
</gene>
<dbReference type="GO" id="GO:0008270">
    <property type="term" value="F:zinc ion binding"/>
    <property type="evidence" value="ECO:0007669"/>
    <property type="project" value="InterPro"/>
</dbReference>
<dbReference type="InterPro" id="IPR041742">
    <property type="entry name" value="Sec24-like_trunk_dom"/>
</dbReference>
<dbReference type="InterPro" id="IPR012990">
    <property type="entry name" value="Beta-sandwich_Sec23_24"/>
</dbReference>
<dbReference type="GO" id="GO:0005829">
    <property type="term" value="C:cytosol"/>
    <property type="evidence" value="ECO:0007669"/>
    <property type="project" value="UniProtKB-SubCell"/>
</dbReference>
<evidence type="ECO:0000259" key="7">
    <source>
        <dbReference type="Pfam" id="PF04811"/>
    </source>
</evidence>
<dbReference type="Pfam" id="PF04810">
    <property type="entry name" value="zf-Sec23_Sec24"/>
    <property type="match status" value="1"/>
</dbReference>
<dbReference type="InterPro" id="IPR006895">
    <property type="entry name" value="Znf_Sec23_Sec24"/>
</dbReference>
<dbReference type="AlphaFoldDB" id="A0A401PZ48"/>
<dbReference type="SUPFAM" id="SSF81995">
    <property type="entry name" value="beta-sandwich domain of Sec23/24"/>
    <property type="match status" value="1"/>
</dbReference>
<keyword evidence="3" id="KW-0813">Transport</keyword>
<feature type="domain" description="Zinc finger Sec23/Sec24-type" evidence="6">
    <location>
        <begin position="178"/>
        <end position="216"/>
    </location>
</feature>
<protein>
    <recommendedName>
        <fullName evidence="11">Sec23/Sec24 trunk domain-containing protein</fullName>
    </recommendedName>
</protein>
<feature type="domain" description="Sec23/Sec24 beta-sandwich" evidence="8">
    <location>
        <begin position="504"/>
        <end position="565"/>
    </location>
</feature>
<dbReference type="InterPro" id="IPR050550">
    <property type="entry name" value="SEC23_SEC24_subfamily"/>
</dbReference>
<reference evidence="9 10" key="1">
    <citation type="journal article" date="2018" name="Nat. Ecol. Evol.">
        <title>Shark genomes provide insights into elasmobranch evolution and the origin of vertebrates.</title>
        <authorList>
            <person name="Hara Y"/>
            <person name="Yamaguchi K"/>
            <person name="Onimaru K"/>
            <person name="Kadota M"/>
            <person name="Koyanagi M"/>
            <person name="Keeley SD"/>
            <person name="Tatsumi K"/>
            <person name="Tanaka K"/>
            <person name="Motone F"/>
            <person name="Kageyama Y"/>
            <person name="Nozu R"/>
            <person name="Adachi N"/>
            <person name="Nishimura O"/>
            <person name="Nakagawa R"/>
            <person name="Tanegashima C"/>
            <person name="Kiyatake I"/>
            <person name="Matsumoto R"/>
            <person name="Murakumo K"/>
            <person name="Nishida K"/>
            <person name="Terakita A"/>
            <person name="Kuratani S"/>
            <person name="Sato K"/>
            <person name="Hyodo S Kuraku.S."/>
        </authorList>
    </citation>
    <scope>NUCLEOTIDE SEQUENCE [LARGE SCALE GENOMIC DNA]</scope>
</reference>
<dbReference type="Gene3D" id="2.60.40.1670">
    <property type="entry name" value="beta-sandwich domain of Sec23/24"/>
    <property type="match status" value="1"/>
</dbReference>
<dbReference type="GO" id="GO:0030127">
    <property type="term" value="C:COPII vesicle coat"/>
    <property type="evidence" value="ECO:0007669"/>
    <property type="project" value="InterPro"/>
</dbReference>
<dbReference type="InterPro" id="IPR006896">
    <property type="entry name" value="Sec23/24_trunk_dom"/>
</dbReference>
<dbReference type="PANTHER" id="PTHR13803">
    <property type="entry name" value="SEC24-RELATED PROTEIN"/>
    <property type="match status" value="1"/>
</dbReference>
<evidence type="ECO:0000313" key="9">
    <source>
        <dbReference type="EMBL" id="GCB78386.1"/>
    </source>
</evidence>
<dbReference type="SUPFAM" id="SSF53300">
    <property type="entry name" value="vWA-like"/>
    <property type="match status" value="1"/>
</dbReference>
<evidence type="ECO:0000256" key="2">
    <source>
        <dbReference type="ARBA" id="ARBA00008334"/>
    </source>
</evidence>
<comment type="similarity">
    <text evidence="2">Belongs to the SEC23/SEC24 family. SEC24 subfamily.</text>
</comment>
<dbReference type="SUPFAM" id="SSF82919">
    <property type="entry name" value="Zn-finger domain of Sec23/24"/>
    <property type="match status" value="1"/>
</dbReference>
<dbReference type="STRING" id="75743.A0A401PZ48"/>
<evidence type="ECO:0000259" key="8">
    <source>
        <dbReference type="Pfam" id="PF08033"/>
    </source>
</evidence>
<dbReference type="OMA" id="THDIATH"/>
<comment type="caution">
    <text evidence="9">The sequence shown here is derived from an EMBL/GenBank/DDBJ whole genome shotgun (WGS) entry which is preliminary data.</text>
</comment>
<dbReference type="FunFam" id="3.40.50.410:FF:000020">
    <property type="entry name" value="protein transport protein Sec24D isoform X1"/>
    <property type="match status" value="1"/>
</dbReference>
<dbReference type="InterPro" id="IPR036465">
    <property type="entry name" value="vWFA_dom_sf"/>
</dbReference>
<dbReference type="Gene3D" id="3.40.50.410">
    <property type="entry name" value="von Willebrand factor, type A domain"/>
    <property type="match status" value="1"/>
</dbReference>
<comment type="subcellular location">
    <subcellularLocation>
        <location evidence="1">Cytoplasm</location>
        <location evidence="1">Cytosol</location>
    </subcellularLocation>
</comment>
<evidence type="ECO:0008006" key="11">
    <source>
        <dbReference type="Google" id="ProtNLM"/>
    </source>
</evidence>
<feature type="region of interest" description="Disordered" evidence="5">
    <location>
        <begin position="51"/>
        <end position="80"/>
    </location>
</feature>
<evidence type="ECO:0000259" key="6">
    <source>
        <dbReference type="Pfam" id="PF04810"/>
    </source>
</evidence>
<dbReference type="PANTHER" id="PTHR13803:SF29">
    <property type="entry name" value="PROTEIN TRANSPORT PROTEIN SEC24C"/>
    <property type="match status" value="1"/>
</dbReference>
<feature type="region of interest" description="Disordered" evidence="5">
    <location>
        <begin position="1"/>
        <end position="32"/>
    </location>
</feature>
<name>A0A401PZ48_SCYTO</name>
<evidence type="ECO:0000256" key="3">
    <source>
        <dbReference type="ARBA" id="ARBA00022448"/>
    </source>
</evidence>
<organism evidence="9 10">
    <name type="scientific">Scyliorhinus torazame</name>
    <name type="common">Cloudy catshark</name>
    <name type="synonym">Catulus torazame</name>
    <dbReference type="NCBI Taxonomy" id="75743"/>
    <lineage>
        <taxon>Eukaryota</taxon>
        <taxon>Metazoa</taxon>
        <taxon>Chordata</taxon>
        <taxon>Craniata</taxon>
        <taxon>Vertebrata</taxon>
        <taxon>Chondrichthyes</taxon>
        <taxon>Elasmobranchii</taxon>
        <taxon>Galeomorphii</taxon>
        <taxon>Galeoidea</taxon>
        <taxon>Carcharhiniformes</taxon>
        <taxon>Scyliorhinidae</taxon>
        <taxon>Scyliorhinus</taxon>
    </lineage>
</organism>
<sequence length="611" mass="68130">MSNSTRPCPSLCKQQQSSAFRPIHHPYPPQPDAIKTPNTLCCSLHPGVGQENIHSGPEASGAQGPKVGSLEDSGDGINPDLIPNPVQAAEEDKMWWESQLFRTDLRGQVPPLTTTHFTVDDQGIASPRFVRCTTYAFPCSQEMAQLSHLPLAAIVKPLATLPEEEGPVHLVDHGEGGPIRCERCIASMCPLMQFLDNGHSFQCPFCDAVSRVPHHYFHPIDYSGKRADRPSRAELSRGSYEFLLSEGECKHNQGQSRVGFIFMIDVSYNAVRSGLLRLICAELKKAVQHLPREPGAEESAVRVGFITYDRVLHFYNVKESLIQPQMVVATDITDVTVPLLDGFLVNPKESSVLINSLLDKIPLLFADSLEGEVVFGPVIQAGLEALKTAECWGKLFLFHTSLPTTKAPGELRKHNDNRIISTNREQTLFQPQSSYYQTLAEQCVQQGCCVDLFLFPTQYVDVASLGLLTLRTGGDLYYYSNFRVDRDAEQFQFDFQRDVQKVIGFNAKMKVHTRKGIRVANYLGSLHMENTSEVKLAAVDSDKAVVVEFKHDGKLSEEVGVHIQVRKARQTFNFALSLRPAHHSPVSPRALTPQQCNIECTMSISTEWKLW</sequence>
<evidence type="ECO:0000256" key="4">
    <source>
        <dbReference type="ARBA" id="ARBA00022927"/>
    </source>
</evidence>